<evidence type="ECO:0000313" key="5">
    <source>
        <dbReference type="Proteomes" id="UP000749559"/>
    </source>
</evidence>
<dbReference type="InterPro" id="IPR000863">
    <property type="entry name" value="Sulfotransferase_dom"/>
</dbReference>
<comment type="caution">
    <text evidence="4">The sequence shown here is derived from an EMBL/GenBank/DDBJ whole genome shotgun (WGS) entry which is preliminary data.</text>
</comment>
<dbReference type="InterPro" id="IPR027417">
    <property type="entry name" value="P-loop_NTPase"/>
</dbReference>
<dbReference type="EMBL" id="CAIIXF020000012">
    <property type="protein sequence ID" value="CAH1801307.1"/>
    <property type="molecule type" value="Genomic_DNA"/>
</dbReference>
<sequence>MAERLLEKAKGMRYQDGHALFAGVWHPDMFTDKLRNLEIYKDDVYFTGYMRSGTYIGLELVQLVLNNADIEYMYTTSVHERESHLLISRDVLVPGKLGPFDYGESPIPWLTNRKPPRIFKTHGLYEYAPYGVRQGKCKIVVQTRNPKSTYLSWYKTLKESTSVHFPDITWEDFFAAAISGEGKHLILSSWFDFYLTWWKHRDHLDVYFLNYEAMFKDGRKVAKELADFFGRTLTEEQITKILKYIDFEECKKNPTFSNVFKGMTALKGSPGHMRKGKIDDWKNYFTVAESEQFDKLYKEKMEGSGFPEPVYE</sequence>
<keyword evidence="2" id="KW-0808">Transferase</keyword>
<evidence type="ECO:0000313" key="4">
    <source>
        <dbReference type="EMBL" id="CAH1801307.1"/>
    </source>
</evidence>
<dbReference type="PANTHER" id="PTHR11783">
    <property type="entry name" value="SULFOTRANSFERASE SULT"/>
    <property type="match status" value="1"/>
</dbReference>
<evidence type="ECO:0000259" key="3">
    <source>
        <dbReference type="Pfam" id="PF00685"/>
    </source>
</evidence>
<dbReference type="SUPFAM" id="SSF52540">
    <property type="entry name" value="P-loop containing nucleoside triphosphate hydrolases"/>
    <property type="match status" value="1"/>
</dbReference>
<accession>A0A8S4Q9S4</accession>
<feature type="domain" description="Sulfotransferase" evidence="3">
    <location>
        <begin position="42"/>
        <end position="305"/>
    </location>
</feature>
<evidence type="ECO:0000256" key="1">
    <source>
        <dbReference type="ARBA" id="ARBA00005771"/>
    </source>
</evidence>
<dbReference type="GO" id="GO:0008146">
    <property type="term" value="F:sulfotransferase activity"/>
    <property type="evidence" value="ECO:0007669"/>
    <property type="project" value="InterPro"/>
</dbReference>
<protein>
    <recommendedName>
        <fullName evidence="3">Sulfotransferase domain-containing protein</fullName>
    </recommendedName>
</protein>
<evidence type="ECO:0000256" key="2">
    <source>
        <dbReference type="ARBA" id="ARBA00022679"/>
    </source>
</evidence>
<dbReference type="AlphaFoldDB" id="A0A8S4Q9S4"/>
<reference evidence="4" key="1">
    <citation type="submission" date="2022-03" db="EMBL/GenBank/DDBJ databases">
        <authorList>
            <person name="Martin C."/>
        </authorList>
    </citation>
    <scope>NUCLEOTIDE SEQUENCE</scope>
</reference>
<dbReference type="OrthoDB" id="205623at2759"/>
<comment type="similarity">
    <text evidence="1">Belongs to the sulfotransferase 1 family.</text>
</comment>
<keyword evidence="5" id="KW-1185">Reference proteome</keyword>
<organism evidence="4 5">
    <name type="scientific">Owenia fusiformis</name>
    <name type="common">Polychaete worm</name>
    <dbReference type="NCBI Taxonomy" id="6347"/>
    <lineage>
        <taxon>Eukaryota</taxon>
        <taxon>Metazoa</taxon>
        <taxon>Spiralia</taxon>
        <taxon>Lophotrochozoa</taxon>
        <taxon>Annelida</taxon>
        <taxon>Polychaeta</taxon>
        <taxon>Sedentaria</taxon>
        <taxon>Canalipalpata</taxon>
        <taxon>Sabellida</taxon>
        <taxon>Oweniida</taxon>
        <taxon>Oweniidae</taxon>
        <taxon>Owenia</taxon>
    </lineage>
</organism>
<name>A0A8S4Q9S4_OWEFU</name>
<gene>
    <name evidence="4" type="ORF">OFUS_LOCUS25111</name>
</gene>
<proteinExistence type="inferred from homology"/>
<dbReference type="Gene3D" id="3.40.50.300">
    <property type="entry name" value="P-loop containing nucleotide triphosphate hydrolases"/>
    <property type="match status" value="1"/>
</dbReference>
<dbReference type="Proteomes" id="UP000749559">
    <property type="component" value="Unassembled WGS sequence"/>
</dbReference>
<dbReference type="Pfam" id="PF00685">
    <property type="entry name" value="Sulfotransfer_1"/>
    <property type="match status" value="1"/>
</dbReference>